<evidence type="ECO:0000256" key="5">
    <source>
        <dbReference type="ARBA" id="ARBA00023136"/>
    </source>
</evidence>
<keyword evidence="4 6" id="KW-1133">Transmembrane helix</keyword>
<evidence type="ECO:0000313" key="7">
    <source>
        <dbReference type="EMBL" id="MBV0903310.1"/>
    </source>
</evidence>
<reference evidence="7" key="1">
    <citation type="submission" date="2021-06" db="EMBL/GenBank/DDBJ databases">
        <title>New haloarchaea isolates fom saline soil.</title>
        <authorList>
            <person name="Duran-Viseras A."/>
            <person name="Sanchez-Porro C.S."/>
            <person name="Ventosa A."/>
        </authorList>
    </citation>
    <scope>NUCLEOTIDE SEQUENCE</scope>
    <source>
        <strain evidence="7">JCM 18369</strain>
    </source>
</reference>
<feature type="transmembrane region" description="Helical" evidence="6">
    <location>
        <begin position="258"/>
        <end position="279"/>
    </location>
</feature>
<feature type="transmembrane region" description="Helical" evidence="6">
    <location>
        <begin position="453"/>
        <end position="470"/>
    </location>
</feature>
<dbReference type="Proteomes" id="UP001166304">
    <property type="component" value="Unassembled WGS sequence"/>
</dbReference>
<feature type="transmembrane region" description="Helical" evidence="6">
    <location>
        <begin position="219"/>
        <end position="238"/>
    </location>
</feature>
<keyword evidence="5 6" id="KW-0472">Membrane</keyword>
<dbReference type="CDD" id="cd13128">
    <property type="entry name" value="MATE_Wzx_like"/>
    <property type="match status" value="1"/>
</dbReference>
<dbReference type="Pfam" id="PF13440">
    <property type="entry name" value="Polysacc_synt_3"/>
    <property type="match status" value="1"/>
</dbReference>
<sequence>MQTDLFKGFISIFTGKIGAVVLKVAIVPLLVRFLGSSKYGEYAFVMSLLGILMILVNAGINDGVRKYVAENRSQNGWADNVVGFYTRFGAILACMGALVLFLANASGITAILIGETFEPYLNILSIIIVSRQFFSITRSSLMGKGLEHLSEPMRFLRMLFFGIVGVGAAYLGFGVSGVLTGHLVASVITTGIGIVLIRRRFDLRSIFRKLPTNFPRRELVAFNSSTVVLILLINSLYHTDVLLLQPLAGSTATGYYRAALQVAEFLWFAPFALQMALLHSSSELWVHRDSSYITDVASRVTRYTFLFTLLLILGLAALADSFVPLYFSEEFTPAIVPLLILLPGSLGFAVSRPIFAIGQGKGDFRPLIVATGVAATVNLILNLSLIPRYGMTGAAISTSVGYGSMLLLQGAAARYIGYDPFADLRLGRISLTGIVAAPVIFGIDYLITSDVLSLLIVPPLGFLVYAVLAFRTRAIDRQAVLSALDRVPSSLQDRLKTLIDYI</sequence>
<dbReference type="InterPro" id="IPR050833">
    <property type="entry name" value="Poly_Biosynth_Transport"/>
</dbReference>
<evidence type="ECO:0000256" key="2">
    <source>
        <dbReference type="ARBA" id="ARBA00022475"/>
    </source>
</evidence>
<comment type="caution">
    <text evidence="7">The sequence shown here is derived from an EMBL/GenBank/DDBJ whole genome shotgun (WGS) entry which is preliminary data.</text>
</comment>
<feature type="transmembrane region" description="Helical" evidence="6">
    <location>
        <begin position="155"/>
        <end position="173"/>
    </location>
</feature>
<feature type="transmembrane region" description="Helical" evidence="6">
    <location>
        <begin position="392"/>
        <end position="417"/>
    </location>
</feature>
<feature type="transmembrane region" description="Helical" evidence="6">
    <location>
        <begin position="429"/>
        <end position="447"/>
    </location>
</feature>
<dbReference type="PANTHER" id="PTHR30250:SF11">
    <property type="entry name" value="O-ANTIGEN TRANSPORTER-RELATED"/>
    <property type="match status" value="1"/>
</dbReference>
<evidence type="ECO:0000256" key="1">
    <source>
        <dbReference type="ARBA" id="ARBA00004651"/>
    </source>
</evidence>
<name>A0AA41KDA1_9EURY</name>
<feature type="transmembrane region" description="Helical" evidence="6">
    <location>
        <begin position="367"/>
        <end position="386"/>
    </location>
</feature>
<dbReference type="GO" id="GO:0005886">
    <property type="term" value="C:plasma membrane"/>
    <property type="evidence" value="ECO:0007669"/>
    <property type="project" value="UniProtKB-SubCell"/>
</dbReference>
<dbReference type="EMBL" id="JAHQXE010000005">
    <property type="protein sequence ID" value="MBV0903310.1"/>
    <property type="molecule type" value="Genomic_DNA"/>
</dbReference>
<evidence type="ECO:0000256" key="4">
    <source>
        <dbReference type="ARBA" id="ARBA00022989"/>
    </source>
</evidence>
<protein>
    <submittedName>
        <fullName evidence="7">Flippase</fullName>
    </submittedName>
</protein>
<comment type="subcellular location">
    <subcellularLocation>
        <location evidence="1">Cell membrane</location>
        <topology evidence="1">Multi-pass membrane protein</topology>
    </subcellularLocation>
</comment>
<keyword evidence="8" id="KW-1185">Reference proteome</keyword>
<dbReference type="AlphaFoldDB" id="A0AA41KDA1"/>
<organism evidence="7 8">
    <name type="scientific">Haloarcula salina</name>
    <dbReference type="NCBI Taxonomy" id="1429914"/>
    <lineage>
        <taxon>Archaea</taxon>
        <taxon>Methanobacteriati</taxon>
        <taxon>Methanobacteriota</taxon>
        <taxon>Stenosarchaea group</taxon>
        <taxon>Halobacteria</taxon>
        <taxon>Halobacteriales</taxon>
        <taxon>Haloarculaceae</taxon>
        <taxon>Haloarcula</taxon>
    </lineage>
</organism>
<keyword evidence="3 6" id="KW-0812">Transmembrane</keyword>
<feature type="transmembrane region" description="Helical" evidence="6">
    <location>
        <begin position="84"/>
        <end position="113"/>
    </location>
</feature>
<feature type="transmembrane region" description="Helical" evidence="6">
    <location>
        <begin position="179"/>
        <end position="198"/>
    </location>
</feature>
<dbReference type="RefSeq" id="WP_162414048.1">
    <property type="nucleotide sequence ID" value="NZ_JAHQXE010000005.1"/>
</dbReference>
<feature type="transmembrane region" description="Helical" evidence="6">
    <location>
        <begin position="300"/>
        <end position="319"/>
    </location>
</feature>
<accession>A0AA41KDA1</accession>
<feature type="transmembrane region" description="Helical" evidence="6">
    <location>
        <begin position="43"/>
        <end position="64"/>
    </location>
</feature>
<dbReference type="PANTHER" id="PTHR30250">
    <property type="entry name" value="PST FAMILY PREDICTED COLANIC ACID TRANSPORTER"/>
    <property type="match status" value="1"/>
</dbReference>
<gene>
    <name evidence="7" type="ORF">KTS37_16090</name>
</gene>
<keyword evidence="2" id="KW-1003">Cell membrane</keyword>
<evidence type="ECO:0000256" key="6">
    <source>
        <dbReference type="SAM" id="Phobius"/>
    </source>
</evidence>
<evidence type="ECO:0000313" key="8">
    <source>
        <dbReference type="Proteomes" id="UP001166304"/>
    </source>
</evidence>
<evidence type="ECO:0000256" key="3">
    <source>
        <dbReference type="ARBA" id="ARBA00022692"/>
    </source>
</evidence>
<proteinExistence type="predicted"/>
<feature type="transmembrane region" description="Helical" evidence="6">
    <location>
        <begin position="331"/>
        <end position="355"/>
    </location>
</feature>
<feature type="transmembrane region" description="Helical" evidence="6">
    <location>
        <begin position="12"/>
        <end position="31"/>
    </location>
</feature>